<dbReference type="PANTHER" id="PTHR11927">
    <property type="entry name" value="GALACTOSIDE 2-L-FUCOSYLTRANSFERASE"/>
    <property type="match status" value="1"/>
</dbReference>
<organism evidence="4 5">
    <name type="scientific">Aplysia californica</name>
    <name type="common">California sea hare</name>
    <dbReference type="NCBI Taxonomy" id="6500"/>
    <lineage>
        <taxon>Eukaryota</taxon>
        <taxon>Metazoa</taxon>
        <taxon>Spiralia</taxon>
        <taxon>Lophotrochozoa</taxon>
        <taxon>Mollusca</taxon>
        <taxon>Gastropoda</taxon>
        <taxon>Heterobranchia</taxon>
        <taxon>Euthyneura</taxon>
        <taxon>Tectipleura</taxon>
        <taxon>Aplysiida</taxon>
        <taxon>Aplysioidea</taxon>
        <taxon>Aplysiidae</taxon>
        <taxon>Aplysia</taxon>
    </lineage>
</organism>
<keyword evidence="3" id="KW-0812">Transmembrane</keyword>
<dbReference type="InterPro" id="IPR002516">
    <property type="entry name" value="Glyco_trans_11"/>
</dbReference>
<proteinExistence type="inferred from homology"/>
<accession>A0ABM1A9D4</accession>
<evidence type="ECO:0000256" key="2">
    <source>
        <dbReference type="ARBA" id="ARBA00022679"/>
    </source>
</evidence>
<dbReference type="RefSeq" id="XP_012943333.1">
    <property type="nucleotide sequence ID" value="XM_013087879.1"/>
</dbReference>
<keyword evidence="3" id="KW-0333">Golgi apparatus</keyword>
<gene>
    <name evidence="5" type="primary">LOC106013093</name>
</gene>
<dbReference type="EC" id="2.4.1.-" evidence="3"/>
<keyword evidence="3" id="KW-0735">Signal-anchor</keyword>
<dbReference type="Proteomes" id="UP000694888">
    <property type="component" value="Unplaced"/>
</dbReference>
<dbReference type="CDD" id="cd11301">
    <property type="entry name" value="Fut1_Fut2_like"/>
    <property type="match status" value="1"/>
</dbReference>
<evidence type="ECO:0000256" key="3">
    <source>
        <dbReference type="RuleBase" id="RU363129"/>
    </source>
</evidence>
<keyword evidence="4" id="KW-1185">Reference proteome</keyword>
<dbReference type="GeneID" id="106013093"/>
<dbReference type="Pfam" id="PF01531">
    <property type="entry name" value="Glyco_transf_11"/>
    <property type="match status" value="1"/>
</dbReference>
<evidence type="ECO:0000313" key="4">
    <source>
        <dbReference type="Proteomes" id="UP000694888"/>
    </source>
</evidence>
<keyword evidence="1 3" id="KW-0328">Glycosyltransferase</keyword>
<keyword evidence="3" id="KW-0325">Glycoprotein</keyword>
<comment type="similarity">
    <text evidence="3">Belongs to the glycosyltransferase 11 family.</text>
</comment>
<comment type="subcellular location">
    <subcellularLocation>
        <location evidence="3">Golgi apparatus</location>
        <location evidence="3">Golgi stack membrane</location>
        <topology evidence="3">Single-pass type II membrane protein</topology>
    </subcellularLocation>
</comment>
<sequence length="418" mass="46532">MRFLRKWKFTLAVLVTVGVVASAVHFITRSKFMDFDQFQFISRGKDHIDGNANVQYLDLQAAVNNMSVVSSSQQTTLSPSMYLTITLHGHHSSGDAKLPHLSAVNKSVTKNNSSKQTNHSQPIFLTVAFEGRLGNQLFEYAAMLGLSRLQGRSPALPSAHSLLQDAFNITNVHIMATSADVRGWKQVTEAHYGVWDQGLARLPRENVTLKGYLQSWKYFAAAHTELREQLTFREHIAESADELLEEIRQKFPNRSLVGVHVRRGDFLKPEMLQLGYISPEATYYSKAFAHKRRELGQETPVLFVVVSNDRDWCAAHLNGSDVANMNGSDAAHLNGSDVANMNGSDVHIVRAAGAEVHLALLARTQHVIISAGSYSWWAGWLAGGKVIYYTGFPRPGSFLSRHIRAQDHFPAHWIGIGD</sequence>
<dbReference type="PANTHER" id="PTHR11927:SF9">
    <property type="entry name" value="L-FUCOSYLTRANSFERASE"/>
    <property type="match status" value="1"/>
</dbReference>
<evidence type="ECO:0000256" key="1">
    <source>
        <dbReference type="ARBA" id="ARBA00022676"/>
    </source>
</evidence>
<name>A0ABM1A9D4_APLCA</name>
<evidence type="ECO:0000313" key="5">
    <source>
        <dbReference type="RefSeq" id="XP_012943333.1"/>
    </source>
</evidence>
<protein>
    <recommendedName>
        <fullName evidence="3">L-Fucosyltransferase</fullName>
        <ecNumber evidence="3">2.4.1.-</ecNumber>
    </recommendedName>
</protein>
<comment type="pathway">
    <text evidence="3">Protein modification; protein glycosylation.</text>
</comment>
<reference evidence="5" key="1">
    <citation type="submission" date="2025-08" db="UniProtKB">
        <authorList>
            <consortium name="RefSeq"/>
        </authorList>
    </citation>
    <scope>IDENTIFICATION</scope>
</reference>
<keyword evidence="2 3" id="KW-0808">Transferase</keyword>